<keyword evidence="3" id="KW-1185">Reference proteome</keyword>
<dbReference type="EMBL" id="JACTNZ010000001">
    <property type="protein sequence ID" value="KAG5563913.1"/>
    <property type="molecule type" value="Genomic_DNA"/>
</dbReference>
<sequence>MKAMAEHLPKENSHARPISQGSKETDVPEAIEEKLPLVSDEEKKCPVSAEEETKVEGAACVDRSPSEELKCPAIEDRVEEVKGVVVKGKFEFFSAWLSTVMK</sequence>
<organism evidence="2 3">
    <name type="scientific">Rhododendron griersonianum</name>
    <dbReference type="NCBI Taxonomy" id="479676"/>
    <lineage>
        <taxon>Eukaryota</taxon>
        <taxon>Viridiplantae</taxon>
        <taxon>Streptophyta</taxon>
        <taxon>Embryophyta</taxon>
        <taxon>Tracheophyta</taxon>
        <taxon>Spermatophyta</taxon>
        <taxon>Magnoliopsida</taxon>
        <taxon>eudicotyledons</taxon>
        <taxon>Gunneridae</taxon>
        <taxon>Pentapetalae</taxon>
        <taxon>asterids</taxon>
        <taxon>Ericales</taxon>
        <taxon>Ericaceae</taxon>
        <taxon>Ericoideae</taxon>
        <taxon>Rhodoreae</taxon>
        <taxon>Rhododendron</taxon>
    </lineage>
</organism>
<gene>
    <name evidence="2" type="ORF">RHGRI_000182</name>
</gene>
<proteinExistence type="predicted"/>
<evidence type="ECO:0000256" key="1">
    <source>
        <dbReference type="SAM" id="MobiDB-lite"/>
    </source>
</evidence>
<evidence type="ECO:0000313" key="3">
    <source>
        <dbReference type="Proteomes" id="UP000823749"/>
    </source>
</evidence>
<comment type="caution">
    <text evidence="2">The sequence shown here is derived from an EMBL/GenBank/DDBJ whole genome shotgun (WGS) entry which is preliminary data.</text>
</comment>
<feature type="compositionally biased region" description="Basic and acidic residues" evidence="1">
    <location>
        <begin position="1"/>
        <end position="14"/>
    </location>
</feature>
<evidence type="ECO:0000313" key="2">
    <source>
        <dbReference type="EMBL" id="KAG5563913.1"/>
    </source>
</evidence>
<protein>
    <submittedName>
        <fullName evidence="2">Uncharacterized protein</fullName>
    </submittedName>
</protein>
<feature type="region of interest" description="Disordered" evidence="1">
    <location>
        <begin position="1"/>
        <end position="56"/>
    </location>
</feature>
<dbReference type="AlphaFoldDB" id="A0AAV6LHY5"/>
<feature type="compositionally biased region" description="Basic and acidic residues" evidence="1">
    <location>
        <begin position="23"/>
        <end position="55"/>
    </location>
</feature>
<reference evidence="2" key="1">
    <citation type="submission" date="2020-08" db="EMBL/GenBank/DDBJ databases">
        <title>Plant Genome Project.</title>
        <authorList>
            <person name="Zhang R.-G."/>
        </authorList>
    </citation>
    <scope>NUCLEOTIDE SEQUENCE</scope>
    <source>
        <strain evidence="2">WSP0</strain>
        <tissue evidence="2">Leaf</tissue>
    </source>
</reference>
<dbReference type="Proteomes" id="UP000823749">
    <property type="component" value="Chromosome 1"/>
</dbReference>
<name>A0AAV6LHY5_9ERIC</name>
<accession>A0AAV6LHY5</accession>